<dbReference type="RefSeq" id="WP_213426612.1">
    <property type="nucleotide sequence ID" value="NZ_AP031286.1"/>
</dbReference>
<dbReference type="Gene3D" id="1.10.3720.10">
    <property type="entry name" value="MetI-like"/>
    <property type="match status" value="1"/>
</dbReference>
<keyword evidence="6 7" id="KW-0472">Membrane</keyword>
<dbReference type="CDD" id="cd06261">
    <property type="entry name" value="TM_PBP2"/>
    <property type="match status" value="1"/>
</dbReference>
<evidence type="ECO:0000256" key="4">
    <source>
        <dbReference type="ARBA" id="ARBA00022692"/>
    </source>
</evidence>
<reference evidence="9" key="1">
    <citation type="submission" date="2022-06" db="EMBL/GenBank/DDBJ databases">
        <authorList>
            <person name="Dietemann V."/>
            <person name="Ory F."/>
            <person name="Dainat B."/>
            <person name="Oberhansli S."/>
        </authorList>
    </citation>
    <scope>NUCLEOTIDE SEQUENCE</scope>
    <source>
        <strain evidence="9">Ena-SAMPLE-TAB-26-04-2022-14:26:32:270-5432</strain>
    </source>
</reference>
<organism evidence="9 10">
    <name type="scientific">Paenibacillus melissococcoides</name>
    <dbReference type="NCBI Taxonomy" id="2912268"/>
    <lineage>
        <taxon>Bacteria</taxon>
        <taxon>Bacillati</taxon>
        <taxon>Bacillota</taxon>
        <taxon>Bacilli</taxon>
        <taxon>Bacillales</taxon>
        <taxon>Paenibacillaceae</taxon>
        <taxon>Paenibacillus</taxon>
    </lineage>
</organism>
<evidence type="ECO:0000313" key="10">
    <source>
        <dbReference type="Proteomes" id="UP001154322"/>
    </source>
</evidence>
<evidence type="ECO:0000256" key="6">
    <source>
        <dbReference type="ARBA" id="ARBA00023136"/>
    </source>
</evidence>
<dbReference type="InterPro" id="IPR000515">
    <property type="entry name" value="MetI-like"/>
</dbReference>
<keyword evidence="3" id="KW-1003">Cell membrane</keyword>
<keyword evidence="4 7" id="KW-0812">Transmembrane</keyword>
<proteinExistence type="inferred from homology"/>
<accession>A0ABM9G0F1</accession>
<feature type="transmembrane region" description="Helical" evidence="7">
    <location>
        <begin position="63"/>
        <end position="83"/>
    </location>
</feature>
<dbReference type="PANTHER" id="PTHR30151:SF20">
    <property type="entry name" value="ABC TRANSPORTER PERMEASE PROTEIN HI_0355-RELATED"/>
    <property type="match status" value="1"/>
</dbReference>
<evidence type="ECO:0000313" key="9">
    <source>
        <dbReference type="EMBL" id="CAH8244668.1"/>
    </source>
</evidence>
<evidence type="ECO:0000256" key="5">
    <source>
        <dbReference type="ARBA" id="ARBA00022989"/>
    </source>
</evidence>
<evidence type="ECO:0000259" key="8">
    <source>
        <dbReference type="PROSITE" id="PS50928"/>
    </source>
</evidence>
<protein>
    <submittedName>
        <fullName evidence="9">ABC transporter permease</fullName>
    </submittedName>
</protein>
<feature type="transmembrane region" description="Helical" evidence="7">
    <location>
        <begin position="12"/>
        <end position="29"/>
    </location>
</feature>
<feature type="domain" description="ABC transmembrane type-1" evidence="8">
    <location>
        <begin position="57"/>
        <end position="237"/>
    </location>
</feature>
<comment type="caution">
    <text evidence="9">The sequence shown here is derived from an EMBL/GenBank/DDBJ whole genome shotgun (WGS) entry which is preliminary data.</text>
</comment>
<dbReference type="Pfam" id="PF00528">
    <property type="entry name" value="BPD_transp_1"/>
    <property type="match status" value="1"/>
</dbReference>
<dbReference type="InterPro" id="IPR035906">
    <property type="entry name" value="MetI-like_sf"/>
</dbReference>
<evidence type="ECO:0000256" key="7">
    <source>
        <dbReference type="RuleBase" id="RU363032"/>
    </source>
</evidence>
<evidence type="ECO:0000256" key="2">
    <source>
        <dbReference type="ARBA" id="ARBA00022448"/>
    </source>
</evidence>
<gene>
    <name evidence="9" type="ORF">WJ0W_001898</name>
</gene>
<dbReference type="EMBL" id="CALYLO010000002">
    <property type="protein sequence ID" value="CAH8244668.1"/>
    <property type="molecule type" value="Genomic_DNA"/>
</dbReference>
<feature type="transmembrane region" description="Helical" evidence="7">
    <location>
        <begin position="176"/>
        <end position="199"/>
    </location>
</feature>
<feature type="transmembrane region" description="Helical" evidence="7">
    <location>
        <begin position="123"/>
        <end position="143"/>
    </location>
</feature>
<dbReference type="PANTHER" id="PTHR30151">
    <property type="entry name" value="ALKANE SULFONATE ABC TRANSPORTER-RELATED, MEMBRANE SUBUNIT"/>
    <property type="match status" value="1"/>
</dbReference>
<dbReference type="PROSITE" id="PS50928">
    <property type="entry name" value="ABC_TM1"/>
    <property type="match status" value="1"/>
</dbReference>
<keyword evidence="5 7" id="KW-1133">Transmembrane helix</keyword>
<keyword evidence="10" id="KW-1185">Reference proteome</keyword>
<feature type="transmembrane region" description="Helical" evidence="7">
    <location>
        <begin position="95"/>
        <end position="117"/>
    </location>
</feature>
<comment type="subcellular location">
    <subcellularLocation>
        <location evidence="1 7">Cell membrane</location>
        <topology evidence="1 7">Multi-pass membrane protein</topology>
    </subcellularLocation>
</comment>
<comment type="similarity">
    <text evidence="7">Belongs to the binding-protein-dependent transport system permease family.</text>
</comment>
<keyword evidence="2 7" id="KW-0813">Transport</keyword>
<sequence>MKRRLAAAGPPVAALLLFIVAWQMGVMLFDVEKWMLPSPLDIAREAAANGGGILLHALATLKLMLIGFGAGAGIGLALACLLHPLPWLKRAIYPLIILSQNVPTIALLPLLMLWFGFGLLPKVIVIALVCFFPVCVAALDGLTQTDRTMLHYMRMTGATRAQLFWKLELPHALPSVFSGLKIAATYSVMGAVIAEWLGTDQGIGYYMMLQKAAYRVDRMFLGIVVIILLSLAMFGAIRLVERMIIRSTRRPEENDK</sequence>
<name>A0ABM9G0F1_9BACL</name>
<evidence type="ECO:0000256" key="3">
    <source>
        <dbReference type="ARBA" id="ARBA00022475"/>
    </source>
</evidence>
<dbReference type="Proteomes" id="UP001154322">
    <property type="component" value="Unassembled WGS sequence"/>
</dbReference>
<dbReference type="SUPFAM" id="SSF161098">
    <property type="entry name" value="MetI-like"/>
    <property type="match status" value="1"/>
</dbReference>
<feature type="transmembrane region" description="Helical" evidence="7">
    <location>
        <begin position="219"/>
        <end position="240"/>
    </location>
</feature>
<evidence type="ECO:0000256" key="1">
    <source>
        <dbReference type="ARBA" id="ARBA00004651"/>
    </source>
</evidence>